<dbReference type="AlphaFoldDB" id="A0AA43TL62"/>
<gene>
    <name evidence="1" type="ORF">PSU93_12395</name>
</gene>
<dbReference type="EMBL" id="JAQSDF010000049">
    <property type="protein sequence ID" value="MDI1231941.1"/>
    <property type="molecule type" value="Genomic_DNA"/>
</dbReference>
<dbReference type="GO" id="GO:0005829">
    <property type="term" value="C:cytosol"/>
    <property type="evidence" value="ECO:0007669"/>
    <property type="project" value="TreeGrafter"/>
</dbReference>
<accession>A0AA43TL62</accession>
<comment type="caution">
    <text evidence="1">The sequence shown here is derived from an EMBL/GenBank/DDBJ whole genome shotgun (WGS) entry which is preliminary data.</text>
</comment>
<dbReference type="PANTHER" id="PTHR37952:SF2">
    <property type="entry name" value="PROTEIN CREA"/>
    <property type="match status" value="1"/>
</dbReference>
<sequence>MTFTTVSGNFSLTSLKRELSYEQIHTRNDYLPHSAAKAASLIQLDKFMKKQILLVLTMVLNTLAFTVSAEEIGDVTTTFKLLGANHKIVIEAFDDPDVPGVTCHMSHAKTGGIKGSVGLAEDPSEASIACRQIGVIDASKLDKLKNGDVVFKEGLSLIFKSLQVVRFYDKKRNVLVYLAYSDKVIEGSPKNSISSVPVMKWN</sequence>
<organism evidence="1 2">
    <name type="scientific">Candidatus Methylobacter titanis</name>
    <dbReference type="NCBI Taxonomy" id="3053457"/>
    <lineage>
        <taxon>Bacteria</taxon>
        <taxon>Pseudomonadati</taxon>
        <taxon>Pseudomonadota</taxon>
        <taxon>Gammaproteobacteria</taxon>
        <taxon>Methylococcales</taxon>
        <taxon>Methylococcaceae</taxon>
        <taxon>Methylobacter</taxon>
    </lineage>
</organism>
<keyword evidence="2" id="KW-1185">Reference proteome</keyword>
<evidence type="ECO:0000313" key="2">
    <source>
        <dbReference type="Proteomes" id="UP001160519"/>
    </source>
</evidence>
<dbReference type="Pfam" id="PF05981">
    <property type="entry name" value="CreA"/>
    <property type="match status" value="1"/>
</dbReference>
<dbReference type="PANTHER" id="PTHR37952">
    <property type="match status" value="1"/>
</dbReference>
<dbReference type="Proteomes" id="UP001160519">
    <property type="component" value="Unassembled WGS sequence"/>
</dbReference>
<protein>
    <submittedName>
        <fullName evidence="1">CreA family protein</fullName>
    </submittedName>
</protein>
<name>A0AA43TL62_9GAMM</name>
<evidence type="ECO:0000313" key="1">
    <source>
        <dbReference type="EMBL" id="MDI1231941.1"/>
    </source>
</evidence>
<dbReference type="InterPro" id="IPR010292">
    <property type="entry name" value="Uncharacterised_CreA"/>
</dbReference>
<reference evidence="1" key="1">
    <citation type="submission" date="2023-01" db="EMBL/GenBank/DDBJ databases">
        <title>Biogeochemical cycle of methane in antarctic sediments.</title>
        <authorList>
            <person name="Roldan D.M."/>
            <person name="Menes R.J."/>
        </authorList>
    </citation>
    <scope>NUCLEOTIDE SEQUENCE [LARGE SCALE GENOMIC DNA]</scope>
    <source>
        <strain evidence="1">K-2018 MAG008</strain>
    </source>
</reference>
<proteinExistence type="predicted"/>